<evidence type="ECO:0000313" key="9">
    <source>
        <dbReference type="Xenbase" id="XB-GENE-17334311"/>
    </source>
</evidence>
<accession>A0A8J0U5Y2</accession>
<dbReference type="AGR" id="Xenbase:XB-GENE-17334311"/>
<organism evidence="7 8">
    <name type="scientific">Xenopus laevis</name>
    <name type="common">African clawed frog</name>
    <dbReference type="NCBI Taxonomy" id="8355"/>
    <lineage>
        <taxon>Eukaryota</taxon>
        <taxon>Metazoa</taxon>
        <taxon>Chordata</taxon>
        <taxon>Craniata</taxon>
        <taxon>Vertebrata</taxon>
        <taxon>Euteleostomi</taxon>
        <taxon>Amphibia</taxon>
        <taxon>Batrachia</taxon>
        <taxon>Anura</taxon>
        <taxon>Pipoidea</taxon>
        <taxon>Pipidae</taxon>
        <taxon>Xenopodinae</taxon>
        <taxon>Xenopus</taxon>
        <taxon>Xenopus</taxon>
    </lineage>
</organism>
<proteinExistence type="inferred from homology"/>
<evidence type="ECO:0000256" key="1">
    <source>
        <dbReference type="ARBA" id="ARBA00004613"/>
    </source>
</evidence>
<evidence type="ECO:0000313" key="7">
    <source>
        <dbReference type="Proteomes" id="UP000186698"/>
    </source>
</evidence>
<dbReference type="PRINTS" id="PR00710">
    <property type="entry name" value="NATPEPTIDES"/>
</dbReference>
<dbReference type="RefSeq" id="XP_018096841.1">
    <property type="nucleotide sequence ID" value="XM_018241352.2"/>
</dbReference>
<evidence type="ECO:0000256" key="4">
    <source>
        <dbReference type="ARBA" id="ARBA00022858"/>
    </source>
</evidence>
<dbReference type="AlphaFoldDB" id="A0A8J0U5Y2"/>
<dbReference type="Xenbase" id="XB-GENE-17334311">
    <property type="gene designation" value="nppc.L"/>
</dbReference>
<keyword evidence="4 5" id="KW-0838">Vasoactive</keyword>
<dbReference type="KEGG" id="xla:108704675"/>
<dbReference type="InterPro" id="IPR002406">
    <property type="entry name" value="C_natriurtcpep"/>
</dbReference>
<sequence>MLKGLNPTVRMHVSLIVGWAIVLAALCVRVEAKPAVQPHQKSLRALLGEELAEYLASGERGDRNIDPKFRARLLRDLRADTRSRAAWSRLLNEHPNTRKYKGVNKKALAKGCFGLKLDRIGAMSGLGC</sequence>
<comment type="subcellular location">
    <subcellularLocation>
        <location evidence="1 5">Secreted</location>
    </subcellularLocation>
</comment>
<dbReference type="PROSITE" id="PS00263">
    <property type="entry name" value="NATRIURETIC_PEPTIDE"/>
    <property type="match status" value="1"/>
</dbReference>
<dbReference type="GO" id="GO:0006182">
    <property type="term" value="P:cGMP biosynthetic process"/>
    <property type="evidence" value="ECO:0000318"/>
    <property type="project" value="GO_Central"/>
</dbReference>
<dbReference type="SMART" id="SM00183">
    <property type="entry name" value="NAT_PEP"/>
    <property type="match status" value="1"/>
</dbReference>
<comment type="similarity">
    <text evidence="5">Belongs to the natriuretic peptide family.</text>
</comment>
<evidence type="ECO:0000256" key="3">
    <source>
        <dbReference type="ARBA" id="ARBA00022729"/>
    </source>
</evidence>
<evidence type="ECO:0000256" key="6">
    <source>
        <dbReference type="SAM" id="SignalP"/>
    </source>
</evidence>
<dbReference type="InterPro" id="IPR000663">
    <property type="entry name" value="Natr_peptide"/>
</dbReference>
<dbReference type="GO" id="GO:0005576">
    <property type="term" value="C:extracellular region"/>
    <property type="evidence" value="ECO:0007669"/>
    <property type="project" value="UniProtKB-SubCell"/>
</dbReference>
<keyword evidence="7" id="KW-1185">Reference proteome</keyword>
<dbReference type="CTD" id="108704675"/>
<dbReference type="GO" id="GO:0051427">
    <property type="term" value="F:hormone receptor binding"/>
    <property type="evidence" value="ECO:0000318"/>
    <property type="project" value="GO_Central"/>
</dbReference>
<dbReference type="GO" id="GO:0007168">
    <property type="term" value="P:receptor guanylyl cyclase signaling pathway"/>
    <property type="evidence" value="ECO:0000318"/>
    <property type="project" value="GO_Central"/>
</dbReference>
<dbReference type="InterPro" id="IPR030480">
    <property type="entry name" value="Natr_peptide_CS"/>
</dbReference>
<feature type="chain" id="PRO_5035158868" evidence="6">
    <location>
        <begin position="33"/>
        <end position="128"/>
    </location>
</feature>
<feature type="signal peptide" evidence="6">
    <location>
        <begin position="1"/>
        <end position="32"/>
    </location>
</feature>
<dbReference type="Proteomes" id="UP000186698">
    <property type="component" value="Chromosome 5L"/>
</dbReference>
<name>A0A8J0U5Y2_XENLA</name>
<dbReference type="Pfam" id="PF00212">
    <property type="entry name" value="ANP"/>
    <property type="match status" value="1"/>
</dbReference>
<dbReference type="GO" id="GO:0097746">
    <property type="term" value="P:blood vessel diameter maintenance"/>
    <property type="evidence" value="ECO:0007669"/>
    <property type="project" value="UniProtKB-KW"/>
</dbReference>
<reference evidence="8" key="1">
    <citation type="submission" date="2025-08" db="UniProtKB">
        <authorList>
            <consortium name="RefSeq"/>
        </authorList>
    </citation>
    <scope>IDENTIFICATION</scope>
    <source>
        <strain evidence="8">J_2021</strain>
        <tissue evidence="8">Erythrocytes</tissue>
    </source>
</reference>
<dbReference type="GeneID" id="108704675"/>
<evidence type="ECO:0000313" key="8">
    <source>
        <dbReference type="RefSeq" id="XP_018096841.1"/>
    </source>
</evidence>
<evidence type="ECO:0000256" key="5">
    <source>
        <dbReference type="RuleBase" id="RU003686"/>
    </source>
</evidence>
<dbReference type="PRINTS" id="PR00713">
    <property type="entry name" value="CNATPEPTIDE"/>
</dbReference>
<dbReference type="PANTHER" id="PTHR12167">
    <property type="entry name" value="C-TYPE NATRIURETIC PEPTIDE"/>
    <property type="match status" value="1"/>
</dbReference>
<evidence type="ECO:0000256" key="2">
    <source>
        <dbReference type="ARBA" id="ARBA00022525"/>
    </source>
</evidence>
<keyword evidence="2" id="KW-0964">Secreted</keyword>
<protein>
    <submittedName>
        <fullName evidence="8">C-type natriuretic peptide 2</fullName>
    </submittedName>
</protein>
<dbReference type="GO" id="GO:0005179">
    <property type="term" value="F:hormone activity"/>
    <property type="evidence" value="ECO:0000318"/>
    <property type="project" value="GO_Central"/>
</dbReference>
<keyword evidence="3 6" id="KW-0732">Signal</keyword>
<dbReference type="OrthoDB" id="8911465at2759"/>
<dbReference type="PANTHER" id="PTHR12167:SF2">
    <property type="entry name" value="C-TYPE NATRIURETIC PEPTIDE"/>
    <property type="match status" value="1"/>
</dbReference>
<gene>
    <name evidence="8 9" type="primary">nppc.L</name>
</gene>